<feature type="domain" description="RsdA/BaiN/AoA(So)-like Rossmann fold-like" evidence="4">
    <location>
        <begin position="3"/>
        <end position="403"/>
    </location>
</feature>
<dbReference type="InterPro" id="IPR023166">
    <property type="entry name" value="BaiN-like_dom_sf"/>
</dbReference>
<sequence>MYDCIIIGGGAAGFFTAVQLAEQRPEASILILEKSKEVLAKVKVSGGGRCNVTHAAFDPRDMVLGYPRGRKELRGPFHSFCSDDTMGFFEENGVPLKIEDDGRVFPESDSSQSIIDCLTGLAHNHGVTVMRQQVVVDLFWEENPASWSVITNSKTFGAKNVVVATGASPKVWKMIQCLGHSIVPPVPSLFTFNCKGSWVSELPGISHGVHLKIKHKAISESLEAEGPLLITHWGFSGPAVLKLSAWGARHLAGIDYQFNLFVDWVPEFSLAQLEEQLFVLRKKSPKKSVGKQMPITTPKRLWLAMLGAVEIDGAQTWGELSNKALRALANHLKESTFHIQGKSTFKEEFVTAGGVALKEIDFKTFSSKRCPGLYFAGEVLDIDAITGGYNFQNAWTGGYMVAQALAKDL</sequence>
<dbReference type="InterPro" id="IPR055178">
    <property type="entry name" value="RsdA/BaiN/AoA(So)-like_dom"/>
</dbReference>
<dbReference type="PANTHER" id="PTHR42887">
    <property type="entry name" value="OS12G0638800 PROTEIN"/>
    <property type="match status" value="1"/>
</dbReference>
<evidence type="ECO:0000256" key="2">
    <source>
        <dbReference type="ARBA" id="ARBA00022630"/>
    </source>
</evidence>
<comment type="cofactor">
    <cofactor evidence="1">
        <name>FAD</name>
        <dbReference type="ChEBI" id="CHEBI:57692"/>
    </cofactor>
</comment>
<keyword evidence="2" id="KW-0285">Flavoprotein</keyword>
<dbReference type="InterPro" id="IPR036188">
    <property type="entry name" value="FAD/NAD-bd_sf"/>
</dbReference>
<evidence type="ECO:0000313" key="7">
    <source>
        <dbReference type="Proteomes" id="UP000219559"/>
    </source>
</evidence>
<protein>
    <submittedName>
        <fullName evidence="6">Flavoprotein</fullName>
    </submittedName>
</protein>
<dbReference type="NCBIfam" id="TIGR00275">
    <property type="entry name" value="aminoacetone oxidase family FAD-binding enzyme"/>
    <property type="match status" value="1"/>
</dbReference>
<comment type="caution">
    <text evidence="6">The sequence shown here is derived from an EMBL/GenBank/DDBJ whole genome shotgun (WGS) entry which is preliminary data.</text>
</comment>
<evidence type="ECO:0000259" key="5">
    <source>
        <dbReference type="Pfam" id="PF22780"/>
    </source>
</evidence>
<dbReference type="Gene3D" id="1.10.8.260">
    <property type="entry name" value="HI0933 insert domain-like"/>
    <property type="match status" value="1"/>
</dbReference>
<dbReference type="EMBL" id="NBWU01000001">
    <property type="protein sequence ID" value="PCE65947.1"/>
    <property type="molecule type" value="Genomic_DNA"/>
</dbReference>
<name>A0A2A4GBH2_9FLAO</name>
<feature type="domain" description="RsdA/BaiN/AoA(So)-like insert" evidence="5">
    <location>
        <begin position="186"/>
        <end position="350"/>
    </location>
</feature>
<evidence type="ECO:0000256" key="3">
    <source>
        <dbReference type="ARBA" id="ARBA00022827"/>
    </source>
</evidence>
<dbReference type="PANTHER" id="PTHR42887:SF2">
    <property type="entry name" value="OS12G0638800 PROTEIN"/>
    <property type="match status" value="1"/>
</dbReference>
<keyword evidence="3" id="KW-0274">FAD</keyword>
<dbReference type="Pfam" id="PF22780">
    <property type="entry name" value="HI0933_like_1st"/>
    <property type="match status" value="1"/>
</dbReference>
<proteinExistence type="predicted"/>
<dbReference type="PRINTS" id="PR00368">
    <property type="entry name" value="FADPNR"/>
</dbReference>
<reference evidence="6 7" key="1">
    <citation type="submission" date="2017-04" db="EMBL/GenBank/DDBJ databases">
        <title>A new member of the family Flavobacteriaceae isolated from ascidians.</title>
        <authorList>
            <person name="Chen L."/>
        </authorList>
    </citation>
    <scope>NUCLEOTIDE SEQUENCE [LARGE SCALE GENOMIC DNA]</scope>
    <source>
        <strain evidence="6 7">HQA918</strain>
    </source>
</reference>
<evidence type="ECO:0000313" key="6">
    <source>
        <dbReference type="EMBL" id="PCE65947.1"/>
    </source>
</evidence>
<dbReference type="InterPro" id="IPR004792">
    <property type="entry name" value="BaiN-like"/>
</dbReference>
<gene>
    <name evidence="6" type="ORF">B7P33_01195</name>
</gene>
<evidence type="ECO:0000259" key="4">
    <source>
        <dbReference type="Pfam" id="PF03486"/>
    </source>
</evidence>
<dbReference type="SUPFAM" id="SSF160996">
    <property type="entry name" value="HI0933 insert domain-like"/>
    <property type="match status" value="1"/>
</dbReference>
<dbReference type="Proteomes" id="UP000219559">
    <property type="component" value="Unassembled WGS sequence"/>
</dbReference>
<accession>A0A2A4GBH2</accession>
<dbReference type="InterPro" id="IPR057661">
    <property type="entry name" value="RsdA/BaiN/AoA(So)_Rossmann"/>
</dbReference>
<organism evidence="6 7">
    <name type="scientific">Sediminicola luteus</name>
    <dbReference type="NCBI Taxonomy" id="319238"/>
    <lineage>
        <taxon>Bacteria</taxon>
        <taxon>Pseudomonadati</taxon>
        <taxon>Bacteroidota</taxon>
        <taxon>Flavobacteriia</taxon>
        <taxon>Flavobacteriales</taxon>
        <taxon>Flavobacteriaceae</taxon>
        <taxon>Sediminicola</taxon>
    </lineage>
</organism>
<dbReference type="Gene3D" id="3.50.50.60">
    <property type="entry name" value="FAD/NAD(P)-binding domain"/>
    <property type="match status" value="1"/>
</dbReference>
<evidence type="ECO:0000256" key="1">
    <source>
        <dbReference type="ARBA" id="ARBA00001974"/>
    </source>
</evidence>
<dbReference type="Gene3D" id="2.40.30.10">
    <property type="entry name" value="Translation factors"/>
    <property type="match status" value="1"/>
</dbReference>
<dbReference type="SUPFAM" id="SSF51905">
    <property type="entry name" value="FAD/NAD(P)-binding domain"/>
    <property type="match status" value="1"/>
</dbReference>
<dbReference type="OrthoDB" id="9773233at2"/>
<keyword evidence="7" id="KW-1185">Reference proteome</keyword>
<dbReference type="AlphaFoldDB" id="A0A2A4GBH2"/>
<dbReference type="Pfam" id="PF03486">
    <property type="entry name" value="HI0933_like"/>
    <property type="match status" value="1"/>
</dbReference>
<dbReference type="RefSeq" id="WP_097441472.1">
    <property type="nucleotide sequence ID" value="NZ_NBWU01000001.1"/>
</dbReference>
<dbReference type="PRINTS" id="PR00411">
    <property type="entry name" value="PNDRDTASEI"/>
</dbReference>